<gene>
    <name evidence="3" type="ORF">ACD_2C00263G0010</name>
</gene>
<evidence type="ECO:0000256" key="1">
    <source>
        <dbReference type="SAM" id="Phobius"/>
    </source>
</evidence>
<name>K2GF58_9BACT</name>
<feature type="transmembrane region" description="Helical" evidence="1">
    <location>
        <begin position="36"/>
        <end position="57"/>
    </location>
</feature>
<proteinExistence type="predicted"/>
<organism evidence="3">
    <name type="scientific">uncultured bacterium</name>
    <name type="common">gcode 4</name>
    <dbReference type="NCBI Taxonomy" id="1234023"/>
    <lineage>
        <taxon>Bacteria</taxon>
        <taxon>environmental samples</taxon>
    </lineage>
</organism>
<dbReference type="SUPFAM" id="SSF56300">
    <property type="entry name" value="Metallo-dependent phosphatases"/>
    <property type="match status" value="1"/>
</dbReference>
<dbReference type="Pfam" id="PF00149">
    <property type="entry name" value="Metallophos"/>
    <property type="match status" value="1"/>
</dbReference>
<keyword evidence="1" id="KW-1133">Transmembrane helix</keyword>
<feature type="transmembrane region" description="Helical" evidence="1">
    <location>
        <begin position="100"/>
        <end position="118"/>
    </location>
</feature>
<dbReference type="InterPro" id="IPR004843">
    <property type="entry name" value="Calcineurin-like_PHP"/>
</dbReference>
<evidence type="ECO:0000259" key="2">
    <source>
        <dbReference type="Pfam" id="PF00149"/>
    </source>
</evidence>
<keyword evidence="1" id="KW-0472">Membrane</keyword>
<feature type="domain" description="Calcineurin-like phosphoesterase" evidence="2">
    <location>
        <begin position="139"/>
        <end position="300"/>
    </location>
</feature>
<dbReference type="InterPro" id="IPR051158">
    <property type="entry name" value="Metallophosphoesterase_sf"/>
</dbReference>
<comment type="caution">
    <text evidence="3">The sequence shown here is derived from an EMBL/GenBank/DDBJ whole genome shotgun (WGS) entry which is preliminary data.</text>
</comment>
<dbReference type="EMBL" id="AMFJ01000263">
    <property type="protein sequence ID" value="EKE28944.1"/>
    <property type="molecule type" value="Genomic_DNA"/>
</dbReference>
<sequence length="358" mass="43626">MSRLLFPIFAIVILWWLNALFLLHTFRFFWLRVGPWFYVLSLLLSLIFPISMILHNLSPNLFTRYLHVIWALWLWIIFLWLFVWILYDIIFYFWKNPILGKWHIWMGTMIILTIYGYLNQMILVTKEIEIPVKNLQNEIKIWYLSDVHIDWIHDLTYLDKIIDKLNVMDIDVVLINWDLVDGTSFEKHSFKNLERLEKPVFITFWNHESYVWNDYVMSLLAETKARVLHNEVVDFAWLQILWTQDLMWLDRKSNESKLEDILNRVKRDDSKPSLLMLHEPIWPELADKHGIDVQLAWHTHNWQIWPFTLIVKQFFPYMTWLHKVWDLSLYISPGSWVWWPPMRIGSRSEITRILLKKG</sequence>
<protein>
    <submittedName>
        <fullName evidence="3">Metallophosphoesterase</fullName>
    </submittedName>
</protein>
<dbReference type="GO" id="GO:0016787">
    <property type="term" value="F:hydrolase activity"/>
    <property type="evidence" value="ECO:0007669"/>
    <property type="project" value="InterPro"/>
</dbReference>
<dbReference type="PANTHER" id="PTHR31302:SF0">
    <property type="entry name" value="TRANSMEMBRANE PROTEIN WITH METALLOPHOSPHOESTERASE DOMAIN"/>
    <property type="match status" value="1"/>
</dbReference>
<dbReference type="InterPro" id="IPR029052">
    <property type="entry name" value="Metallo-depent_PP-like"/>
</dbReference>
<feature type="transmembrane region" description="Helical" evidence="1">
    <location>
        <begin position="7"/>
        <end position="30"/>
    </location>
</feature>
<evidence type="ECO:0000313" key="3">
    <source>
        <dbReference type="EMBL" id="EKE28944.1"/>
    </source>
</evidence>
<feature type="transmembrane region" description="Helical" evidence="1">
    <location>
        <begin position="69"/>
        <end position="94"/>
    </location>
</feature>
<accession>K2GF58</accession>
<keyword evidence="1" id="KW-0812">Transmembrane</keyword>
<reference evidence="3" key="1">
    <citation type="journal article" date="2012" name="Science">
        <title>Fermentation, hydrogen, and sulfur metabolism in multiple uncultivated bacterial phyla.</title>
        <authorList>
            <person name="Wrighton K.C."/>
            <person name="Thomas B.C."/>
            <person name="Sharon I."/>
            <person name="Miller C.S."/>
            <person name="Castelle C.J."/>
            <person name="VerBerkmoes N.C."/>
            <person name="Wilkins M.J."/>
            <person name="Hettich R.L."/>
            <person name="Lipton M.S."/>
            <person name="Williams K.H."/>
            <person name="Long P.E."/>
            <person name="Banfield J.F."/>
        </authorList>
    </citation>
    <scope>NUCLEOTIDE SEQUENCE [LARGE SCALE GENOMIC DNA]</scope>
</reference>
<dbReference type="AlphaFoldDB" id="K2GF58"/>
<dbReference type="Gene3D" id="3.60.21.10">
    <property type="match status" value="1"/>
</dbReference>
<dbReference type="PANTHER" id="PTHR31302">
    <property type="entry name" value="TRANSMEMBRANE PROTEIN WITH METALLOPHOSPHOESTERASE DOMAIN-RELATED"/>
    <property type="match status" value="1"/>
</dbReference>